<gene>
    <name evidence="1" type="ORF">Gogos_015817</name>
</gene>
<reference evidence="1 2" key="1">
    <citation type="journal article" date="2019" name="Genome Biol. Evol.">
        <title>Insights into the evolution of the New World diploid cottons (Gossypium, subgenus Houzingenia) based on genome sequencing.</title>
        <authorList>
            <person name="Grover C.E."/>
            <person name="Arick M.A. 2nd"/>
            <person name="Thrash A."/>
            <person name="Conover J.L."/>
            <person name="Sanders W.S."/>
            <person name="Peterson D.G."/>
            <person name="Frelichowski J.E."/>
            <person name="Scheffler J.A."/>
            <person name="Scheffler B.E."/>
            <person name="Wendel J.F."/>
        </authorList>
    </citation>
    <scope>NUCLEOTIDE SEQUENCE [LARGE SCALE GENOMIC DNA]</scope>
    <source>
        <strain evidence="1">5</strain>
        <tissue evidence="1">Leaf</tissue>
    </source>
</reference>
<keyword evidence="2" id="KW-1185">Reference proteome</keyword>
<dbReference type="EMBL" id="JABEZY010000007">
    <property type="protein sequence ID" value="MBA0742796.1"/>
    <property type="molecule type" value="Genomic_DNA"/>
</dbReference>
<feature type="non-terminal residue" evidence="1">
    <location>
        <position position="101"/>
    </location>
</feature>
<dbReference type="Pfam" id="PF03140">
    <property type="entry name" value="DUF247"/>
    <property type="match status" value="1"/>
</dbReference>
<sequence>MRFTDVPLSKGELANLQSLDKALDGGQPNLTANPLIRKVPSTLRRTEDFMKYFKPKVISIGPLHHDDPTLHESKELERWRTVHECNHKVHRRHCYHPSRGQ</sequence>
<dbReference type="AlphaFoldDB" id="A0A7J9C2Y9"/>
<evidence type="ECO:0000313" key="1">
    <source>
        <dbReference type="EMBL" id="MBA0742796.1"/>
    </source>
</evidence>
<accession>A0A7J9C2Y9</accession>
<evidence type="ECO:0000313" key="2">
    <source>
        <dbReference type="Proteomes" id="UP000593579"/>
    </source>
</evidence>
<comment type="caution">
    <text evidence="1">The sequence shown here is derived from an EMBL/GenBank/DDBJ whole genome shotgun (WGS) entry which is preliminary data.</text>
</comment>
<dbReference type="InterPro" id="IPR004158">
    <property type="entry name" value="DUF247_pln"/>
</dbReference>
<dbReference type="OrthoDB" id="1849062at2759"/>
<protein>
    <submittedName>
        <fullName evidence="1">Uncharacterized protein</fullName>
    </submittedName>
</protein>
<dbReference type="Proteomes" id="UP000593579">
    <property type="component" value="Unassembled WGS sequence"/>
</dbReference>
<name>A0A7J9C2Y9_GOSGO</name>
<proteinExistence type="predicted"/>
<organism evidence="1 2">
    <name type="scientific">Gossypium gossypioides</name>
    <name type="common">Mexican cotton</name>
    <name type="synonym">Selera gossypioides</name>
    <dbReference type="NCBI Taxonomy" id="34282"/>
    <lineage>
        <taxon>Eukaryota</taxon>
        <taxon>Viridiplantae</taxon>
        <taxon>Streptophyta</taxon>
        <taxon>Embryophyta</taxon>
        <taxon>Tracheophyta</taxon>
        <taxon>Spermatophyta</taxon>
        <taxon>Magnoliopsida</taxon>
        <taxon>eudicotyledons</taxon>
        <taxon>Gunneridae</taxon>
        <taxon>Pentapetalae</taxon>
        <taxon>rosids</taxon>
        <taxon>malvids</taxon>
        <taxon>Malvales</taxon>
        <taxon>Malvaceae</taxon>
        <taxon>Malvoideae</taxon>
        <taxon>Gossypium</taxon>
    </lineage>
</organism>